<evidence type="ECO:0000256" key="5">
    <source>
        <dbReference type="ARBA" id="ARBA00022725"/>
    </source>
</evidence>
<evidence type="ECO:0000256" key="8">
    <source>
        <dbReference type="ARBA" id="ARBA00023136"/>
    </source>
</evidence>
<evidence type="ECO:0000256" key="10">
    <source>
        <dbReference type="ARBA" id="ARBA00023224"/>
    </source>
</evidence>
<evidence type="ECO:0000256" key="3">
    <source>
        <dbReference type="ARBA" id="ARBA00022606"/>
    </source>
</evidence>
<evidence type="ECO:0000256" key="1">
    <source>
        <dbReference type="ARBA" id="ARBA00004651"/>
    </source>
</evidence>
<dbReference type="AlphaFoldDB" id="A0A3Q0FUE1"/>
<dbReference type="SUPFAM" id="SSF81321">
    <property type="entry name" value="Family A G protein-coupled receptor-like"/>
    <property type="match status" value="1"/>
</dbReference>
<feature type="transmembrane region" description="Helical" evidence="13">
    <location>
        <begin position="186"/>
        <end position="208"/>
    </location>
</feature>
<evidence type="ECO:0000256" key="4">
    <source>
        <dbReference type="ARBA" id="ARBA00022692"/>
    </source>
</evidence>
<dbReference type="GeneID" id="102374625"/>
<proteinExistence type="inferred from homology"/>
<feature type="region of interest" description="Disordered" evidence="12">
    <location>
        <begin position="1"/>
        <end position="29"/>
    </location>
</feature>
<dbReference type="PROSITE" id="PS00237">
    <property type="entry name" value="G_PROTEIN_RECEP_F1_1"/>
    <property type="match status" value="1"/>
</dbReference>
<evidence type="ECO:0000256" key="9">
    <source>
        <dbReference type="ARBA" id="ARBA00023170"/>
    </source>
</evidence>
<dbReference type="RefSeq" id="XP_025050959.1">
    <property type="nucleotide sequence ID" value="XM_025195174.1"/>
</dbReference>
<keyword evidence="6 13" id="KW-1133">Transmembrane helix</keyword>
<keyword evidence="10 11" id="KW-0807">Transducer</keyword>
<evidence type="ECO:0000256" key="11">
    <source>
        <dbReference type="RuleBase" id="RU000688"/>
    </source>
</evidence>
<evidence type="ECO:0000259" key="14">
    <source>
        <dbReference type="PROSITE" id="PS50262"/>
    </source>
</evidence>
<keyword evidence="8 13" id="KW-0472">Membrane</keyword>
<dbReference type="InParanoid" id="A0A3Q0FUE1"/>
<evidence type="ECO:0000313" key="16">
    <source>
        <dbReference type="RefSeq" id="XP_025050959.1"/>
    </source>
</evidence>
<evidence type="ECO:0000256" key="6">
    <source>
        <dbReference type="ARBA" id="ARBA00022989"/>
    </source>
</evidence>
<feature type="compositionally biased region" description="Low complexity" evidence="12">
    <location>
        <begin position="11"/>
        <end position="20"/>
    </location>
</feature>
<keyword evidence="15" id="KW-1185">Reference proteome</keyword>
<feature type="transmembrane region" description="Helical" evidence="13">
    <location>
        <begin position="148"/>
        <end position="166"/>
    </location>
</feature>
<dbReference type="KEGG" id="asn:102374625"/>
<feature type="transmembrane region" description="Helical" evidence="13">
    <location>
        <begin position="288"/>
        <end position="313"/>
    </location>
</feature>
<dbReference type="PRINTS" id="PR00237">
    <property type="entry name" value="GPCRRHODOPSN"/>
</dbReference>
<name>A0A3Q0FUE1_ALLSI</name>
<dbReference type="PRINTS" id="PR00245">
    <property type="entry name" value="OLFACTORYR"/>
</dbReference>
<dbReference type="InterPro" id="IPR017452">
    <property type="entry name" value="GPCR_Rhodpsn_7TM"/>
</dbReference>
<feature type="transmembrane region" description="Helical" evidence="13">
    <location>
        <begin position="228"/>
        <end position="246"/>
    </location>
</feature>
<feature type="transmembrane region" description="Helical" evidence="13">
    <location>
        <begin position="360"/>
        <end position="380"/>
    </location>
</feature>
<feature type="transmembrane region" description="Helical" evidence="13">
    <location>
        <begin position="325"/>
        <end position="348"/>
    </location>
</feature>
<dbReference type="InterPro" id="IPR000725">
    <property type="entry name" value="Olfact_rcpt"/>
</dbReference>
<protein>
    <submittedName>
        <fullName evidence="16">Olfactory receptor 2B8</fullName>
    </submittedName>
</protein>
<gene>
    <name evidence="16" type="primary">LOC102374625</name>
</gene>
<organism evidence="15 16">
    <name type="scientific">Alligator sinensis</name>
    <name type="common">Chinese alligator</name>
    <dbReference type="NCBI Taxonomy" id="38654"/>
    <lineage>
        <taxon>Eukaryota</taxon>
        <taxon>Metazoa</taxon>
        <taxon>Chordata</taxon>
        <taxon>Craniata</taxon>
        <taxon>Vertebrata</taxon>
        <taxon>Euteleostomi</taxon>
        <taxon>Archelosauria</taxon>
        <taxon>Archosauria</taxon>
        <taxon>Crocodylia</taxon>
        <taxon>Alligatoridae</taxon>
        <taxon>Alligatorinae</taxon>
        <taxon>Alligator</taxon>
    </lineage>
</organism>
<evidence type="ECO:0000256" key="13">
    <source>
        <dbReference type="SAM" id="Phobius"/>
    </source>
</evidence>
<dbReference type="GO" id="GO:0004984">
    <property type="term" value="F:olfactory receptor activity"/>
    <property type="evidence" value="ECO:0007669"/>
    <property type="project" value="InterPro"/>
</dbReference>
<accession>A0A3Q0FUE1</accession>
<dbReference type="CDD" id="cd15432">
    <property type="entry name" value="7tmA_OR2B2-like"/>
    <property type="match status" value="1"/>
</dbReference>
<feature type="region of interest" description="Disordered" evidence="12">
    <location>
        <begin position="60"/>
        <end position="84"/>
    </location>
</feature>
<comment type="similarity">
    <text evidence="11">Belongs to the G-protein coupled receptor 1 family.</text>
</comment>
<evidence type="ECO:0000256" key="2">
    <source>
        <dbReference type="ARBA" id="ARBA00022475"/>
    </source>
</evidence>
<dbReference type="PROSITE" id="PS50262">
    <property type="entry name" value="G_PROTEIN_RECEP_F1_2"/>
    <property type="match status" value="1"/>
</dbReference>
<dbReference type="GO" id="GO:0005886">
    <property type="term" value="C:plasma membrane"/>
    <property type="evidence" value="ECO:0007669"/>
    <property type="project" value="UniProtKB-SubCell"/>
</dbReference>
<keyword evidence="2" id="KW-1003">Cell membrane</keyword>
<keyword evidence="9 11" id="KW-0675">Receptor</keyword>
<dbReference type="Proteomes" id="UP000189705">
    <property type="component" value="Unplaced"/>
</dbReference>
<evidence type="ECO:0000256" key="12">
    <source>
        <dbReference type="SAM" id="MobiDB-lite"/>
    </source>
</evidence>
<dbReference type="Pfam" id="PF13853">
    <property type="entry name" value="7tm_4"/>
    <property type="match status" value="1"/>
</dbReference>
<dbReference type="FunFam" id="1.20.1070.10:FF:000005">
    <property type="entry name" value="Olfactory receptor"/>
    <property type="match status" value="1"/>
</dbReference>
<reference evidence="16" key="1">
    <citation type="submission" date="2025-08" db="UniProtKB">
        <authorList>
            <consortium name="RefSeq"/>
        </authorList>
    </citation>
    <scope>IDENTIFICATION</scope>
</reference>
<dbReference type="InterPro" id="IPR000276">
    <property type="entry name" value="GPCR_Rhodpsn"/>
</dbReference>
<feature type="transmembrane region" description="Helical" evidence="13">
    <location>
        <begin position="114"/>
        <end position="136"/>
    </location>
</feature>
<dbReference type="GO" id="GO:0004930">
    <property type="term" value="F:G protein-coupled receptor activity"/>
    <property type="evidence" value="ECO:0007669"/>
    <property type="project" value="UniProtKB-KW"/>
</dbReference>
<evidence type="ECO:0000256" key="7">
    <source>
        <dbReference type="ARBA" id="ARBA00023040"/>
    </source>
</evidence>
<dbReference type="PANTHER" id="PTHR26453">
    <property type="entry name" value="OLFACTORY RECEPTOR"/>
    <property type="match status" value="1"/>
</dbReference>
<feature type="domain" description="G-protein coupled receptors family 1 profile" evidence="14">
    <location>
        <begin position="129"/>
        <end position="378"/>
    </location>
</feature>
<dbReference type="Gene3D" id="1.20.1070.10">
    <property type="entry name" value="Rhodopsin 7-helix transmembrane proteins"/>
    <property type="match status" value="1"/>
</dbReference>
<evidence type="ECO:0000313" key="15">
    <source>
        <dbReference type="Proteomes" id="UP000189705"/>
    </source>
</evidence>
<keyword evidence="3" id="KW-0716">Sensory transduction</keyword>
<keyword evidence="4 11" id="KW-0812">Transmembrane</keyword>
<comment type="subcellular location">
    <subcellularLocation>
        <location evidence="1">Cell membrane</location>
        <topology evidence="1">Multi-pass membrane protein</topology>
    </subcellularLocation>
</comment>
<sequence>MEEDTATPKNQPQSLQQQEQPQDRETEALSVTAAKIGNASEETGKMDSAWTVTEEMADIVNRKKKDSHTNSTDRNSGTERGLNHKRVFEERGNGSSQGVFILLGLSDKPYLEKLLFVVFLITYIVTLLGNLAIIVVSRLDPSLHTPMYFFLSNLSLLDICYTTSTVPQMLVNFRSTLKTISWASCVAQLFIFLGLGSIECVLLAGMAYDRYAAVLQPLRYTSIMNHRLCWLMASASWLSGITNSLVQTSLLLRVPLCGRNRVDHFFCEVPALLELACADTSTNEIGRLVASVVLLPMPLGLILVSYGYIGAAVMKIRSAEGRRKAFNTCTSHLMVVSLFYGTATYMYMQPPSNKPHNQSKMVALCYGLITPMLNPLIYTLRNKDVHGALRRIIGKQFWMQRT</sequence>
<keyword evidence="5" id="KW-0552">Olfaction</keyword>
<keyword evidence="7 11" id="KW-0297">G-protein coupled receptor</keyword>